<evidence type="ECO:0000313" key="1">
    <source>
        <dbReference type="EMBL" id="CRG86960.1"/>
    </source>
</evidence>
<dbReference type="Proteomes" id="UP000054383">
    <property type="component" value="Unassembled WGS sequence"/>
</dbReference>
<evidence type="ECO:0000313" key="2">
    <source>
        <dbReference type="Proteomes" id="UP000054383"/>
    </source>
</evidence>
<name>A0A0U1LWL0_TALIS</name>
<protein>
    <submittedName>
        <fullName evidence="1">Uncharacterized protein</fullName>
    </submittedName>
</protein>
<dbReference type="OMA" id="IEIGRYQ"/>
<proteinExistence type="predicted"/>
<dbReference type="AlphaFoldDB" id="A0A0U1LWL0"/>
<sequence length="284" mass="30898">MAPAKISTKATAKAPSILSLPLDTRGDDRLLRFNQLLYLPETGIWVPGKKSTHILDLTSLFDRTKTSWFTDDYVGFNEEVMKQAKKAAADSSNEASSSSSSSNRSLIFNLSRAHWYNDSKLIATKPGHIYRDMNNEVDAPIGGEDDTNHRSSILAEYSSPLLAYGVADISFPADSLHSSHTIKVRPLNATRRSQSFVQDSVTYAWDVNKKLFPGGGGVLSLYKGVGAVKKIEIGRYQSNSGKFTPGGVLVIDAEEVDVLVAVLTLLAVLAQRDSFCFPTGAHVA</sequence>
<accession>A0A0U1LWL0</accession>
<reference evidence="1 2" key="1">
    <citation type="submission" date="2015-04" db="EMBL/GenBank/DDBJ databases">
        <authorList>
            <person name="Syromyatnikov M.Y."/>
            <person name="Popov V.N."/>
        </authorList>
    </citation>
    <scope>NUCLEOTIDE SEQUENCE [LARGE SCALE GENOMIC DNA]</scope>
    <source>
        <strain evidence="1">WF-38-12</strain>
    </source>
</reference>
<organism evidence="1 2">
    <name type="scientific">Talaromyces islandicus</name>
    <name type="common">Penicillium islandicum</name>
    <dbReference type="NCBI Taxonomy" id="28573"/>
    <lineage>
        <taxon>Eukaryota</taxon>
        <taxon>Fungi</taxon>
        <taxon>Dikarya</taxon>
        <taxon>Ascomycota</taxon>
        <taxon>Pezizomycotina</taxon>
        <taxon>Eurotiomycetes</taxon>
        <taxon>Eurotiomycetidae</taxon>
        <taxon>Eurotiales</taxon>
        <taxon>Trichocomaceae</taxon>
        <taxon>Talaromyces</taxon>
        <taxon>Talaromyces sect. Islandici</taxon>
    </lineage>
</organism>
<dbReference type="OrthoDB" id="4219272at2759"/>
<gene>
    <name evidence="1" type="ORF">PISL3812_03973</name>
</gene>
<dbReference type="EMBL" id="CVMT01000003">
    <property type="protein sequence ID" value="CRG86960.1"/>
    <property type="molecule type" value="Genomic_DNA"/>
</dbReference>
<keyword evidence="2" id="KW-1185">Reference proteome</keyword>